<dbReference type="SMART" id="SM00530">
    <property type="entry name" value="HTH_XRE"/>
    <property type="match status" value="1"/>
</dbReference>
<reference evidence="3 4" key="1">
    <citation type="submission" date="2023-08" db="EMBL/GenBank/DDBJ databases">
        <title>The draft genome sequence of Paracraurococcus sp. LOR1-02.</title>
        <authorList>
            <person name="Kingkaew E."/>
            <person name="Tanasupawat S."/>
        </authorList>
    </citation>
    <scope>NUCLEOTIDE SEQUENCE [LARGE SCALE GENOMIC DNA]</scope>
    <source>
        <strain evidence="3 4">LOR1-02</strain>
    </source>
</reference>
<dbReference type="EMBL" id="JAUTWS010000059">
    <property type="protein sequence ID" value="MDO9712823.1"/>
    <property type="molecule type" value="Genomic_DNA"/>
</dbReference>
<evidence type="ECO:0000259" key="2">
    <source>
        <dbReference type="PROSITE" id="PS50943"/>
    </source>
</evidence>
<dbReference type="RefSeq" id="WP_305107683.1">
    <property type="nucleotide sequence ID" value="NZ_JAUTWS010000059.1"/>
</dbReference>
<sequence length="131" mass="14330">MARHSGASNGPRAEPDPLLQAIGSRIREARKRAGLTGSQLAETIGTNKTWIYSIEDGRQNVTIQGLRRLLRALGLEIQEVMPSGPDLSEEMARVRRLHNTSSALILLLVPLLDELRELQAATAEVLGAEKK</sequence>
<comment type="caution">
    <text evidence="3">The sequence shown here is derived from an EMBL/GenBank/DDBJ whole genome shotgun (WGS) entry which is preliminary data.</text>
</comment>
<protein>
    <submittedName>
        <fullName evidence="3">Helix-turn-helix domain-containing protein</fullName>
    </submittedName>
</protein>
<keyword evidence="4" id="KW-1185">Reference proteome</keyword>
<dbReference type="Pfam" id="PF13560">
    <property type="entry name" value="HTH_31"/>
    <property type="match status" value="1"/>
</dbReference>
<dbReference type="SUPFAM" id="SSF47413">
    <property type="entry name" value="lambda repressor-like DNA-binding domains"/>
    <property type="match status" value="1"/>
</dbReference>
<name>A0ABT9EA26_9PROT</name>
<accession>A0ABT9EA26</accession>
<dbReference type="Proteomes" id="UP001243009">
    <property type="component" value="Unassembled WGS sequence"/>
</dbReference>
<evidence type="ECO:0000256" key="1">
    <source>
        <dbReference type="ARBA" id="ARBA00023125"/>
    </source>
</evidence>
<proteinExistence type="predicted"/>
<dbReference type="CDD" id="cd00093">
    <property type="entry name" value="HTH_XRE"/>
    <property type="match status" value="1"/>
</dbReference>
<evidence type="ECO:0000313" key="4">
    <source>
        <dbReference type="Proteomes" id="UP001243009"/>
    </source>
</evidence>
<dbReference type="PROSITE" id="PS50943">
    <property type="entry name" value="HTH_CROC1"/>
    <property type="match status" value="1"/>
</dbReference>
<dbReference type="PANTHER" id="PTHR46797">
    <property type="entry name" value="HTH-TYPE TRANSCRIPTIONAL REGULATOR"/>
    <property type="match status" value="1"/>
</dbReference>
<dbReference type="InterPro" id="IPR001387">
    <property type="entry name" value="Cro/C1-type_HTH"/>
</dbReference>
<keyword evidence="1" id="KW-0238">DNA-binding</keyword>
<dbReference type="PANTHER" id="PTHR46797:SF1">
    <property type="entry name" value="METHYLPHOSPHONATE SYNTHASE"/>
    <property type="match status" value="1"/>
</dbReference>
<dbReference type="Gene3D" id="1.10.260.40">
    <property type="entry name" value="lambda repressor-like DNA-binding domains"/>
    <property type="match status" value="1"/>
</dbReference>
<evidence type="ECO:0000313" key="3">
    <source>
        <dbReference type="EMBL" id="MDO9712823.1"/>
    </source>
</evidence>
<feature type="domain" description="HTH cro/C1-type" evidence="2">
    <location>
        <begin position="26"/>
        <end position="80"/>
    </location>
</feature>
<dbReference type="InterPro" id="IPR050807">
    <property type="entry name" value="TransReg_Diox_bact_type"/>
</dbReference>
<dbReference type="InterPro" id="IPR010982">
    <property type="entry name" value="Lambda_DNA-bd_dom_sf"/>
</dbReference>
<organism evidence="3 4">
    <name type="scientific">Paracraurococcus lichenis</name>
    <dbReference type="NCBI Taxonomy" id="3064888"/>
    <lineage>
        <taxon>Bacteria</taxon>
        <taxon>Pseudomonadati</taxon>
        <taxon>Pseudomonadota</taxon>
        <taxon>Alphaproteobacteria</taxon>
        <taxon>Acetobacterales</taxon>
        <taxon>Roseomonadaceae</taxon>
        <taxon>Paracraurococcus</taxon>
    </lineage>
</organism>
<gene>
    <name evidence="3" type="ORF">Q7A36_31110</name>
</gene>